<dbReference type="InterPro" id="IPR036412">
    <property type="entry name" value="HAD-like_sf"/>
</dbReference>
<evidence type="ECO:0000313" key="2">
    <source>
        <dbReference type="Proteomes" id="UP000824221"/>
    </source>
</evidence>
<reference evidence="1" key="1">
    <citation type="journal article" date="2021" name="PeerJ">
        <title>Extensive microbial diversity within the chicken gut microbiome revealed by metagenomics and culture.</title>
        <authorList>
            <person name="Gilroy R."/>
            <person name="Ravi A."/>
            <person name="Getino M."/>
            <person name="Pursley I."/>
            <person name="Horton D.L."/>
            <person name="Alikhan N.F."/>
            <person name="Baker D."/>
            <person name="Gharbi K."/>
            <person name="Hall N."/>
            <person name="Watson M."/>
            <person name="Adriaenssens E.M."/>
            <person name="Foster-Nyarko E."/>
            <person name="Jarju S."/>
            <person name="Secka A."/>
            <person name="Antonio M."/>
            <person name="Oren A."/>
            <person name="Chaudhuri R.R."/>
            <person name="La Ragione R."/>
            <person name="Hildebrand F."/>
            <person name="Pallen M.J."/>
        </authorList>
    </citation>
    <scope>NUCLEOTIDE SEQUENCE</scope>
    <source>
        <strain evidence="1">CHK156-179</strain>
    </source>
</reference>
<gene>
    <name evidence="1" type="ORF">H9797_06485</name>
</gene>
<dbReference type="InterPro" id="IPR023214">
    <property type="entry name" value="HAD_sf"/>
</dbReference>
<dbReference type="Gene3D" id="3.40.50.1000">
    <property type="entry name" value="HAD superfamily/HAD-like"/>
    <property type="match status" value="1"/>
</dbReference>
<dbReference type="SUPFAM" id="SSF56784">
    <property type="entry name" value="HAD-like"/>
    <property type="match status" value="1"/>
</dbReference>
<sequence length="215" mass="23939">MLKAVLLDLDGTLLDTLGDIQYYVNEALAAFSFPPISREQTRRFIGDGAWELMERAVPHGAKELEACYEYFREHFSRNTQERTRLYDGEIETLSALKARGLKLGVVTNKPQDATEGCIQKFFPEGLFDFVGGDTGSFPCKPDPSLAQYAALSLRIAPSECAFVGDGETDAMVARNAGMFGVSVLWGYRTKEELSRVGASRFVSSYEELFRVLTTF</sequence>
<dbReference type="AlphaFoldDB" id="A0A9D2KEW4"/>
<dbReference type="InterPro" id="IPR006439">
    <property type="entry name" value="HAD-SF_hydro_IA"/>
</dbReference>
<dbReference type="SFLD" id="SFLDG01135">
    <property type="entry name" value="C1.5.6:_HAD__Beta-PGM__Phospha"/>
    <property type="match status" value="1"/>
</dbReference>
<dbReference type="Pfam" id="PF13419">
    <property type="entry name" value="HAD_2"/>
    <property type="match status" value="1"/>
</dbReference>
<proteinExistence type="predicted"/>
<dbReference type="InterPro" id="IPR050155">
    <property type="entry name" value="HAD-like_hydrolase_sf"/>
</dbReference>
<dbReference type="EMBL" id="DXAJ01000099">
    <property type="protein sequence ID" value="HJA02999.1"/>
    <property type="molecule type" value="Genomic_DNA"/>
</dbReference>
<protein>
    <submittedName>
        <fullName evidence="1">HAD family hydrolase</fullName>
    </submittedName>
</protein>
<dbReference type="PANTHER" id="PTHR43434:SF1">
    <property type="entry name" value="PHOSPHOGLYCOLATE PHOSPHATASE"/>
    <property type="match status" value="1"/>
</dbReference>
<keyword evidence="1" id="KW-0378">Hydrolase</keyword>
<dbReference type="GO" id="GO:0008967">
    <property type="term" value="F:phosphoglycolate phosphatase activity"/>
    <property type="evidence" value="ECO:0007669"/>
    <property type="project" value="TreeGrafter"/>
</dbReference>
<organism evidence="1 2">
    <name type="scientific">Candidatus Gallimonas gallistercoris</name>
    <dbReference type="NCBI Taxonomy" id="2838602"/>
    <lineage>
        <taxon>Bacteria</taxon>
        <taxon>Bacillati</taxon>
        <taxon>Bacillota</taxon>
        <taxon>Clostridia</taxon>
        <taxon>Candidatus Gallimonas</taxon>
    </lineage>
</organism>
<comment type="caution">
    <text evidence="1">The sequence shown here is derived from an EMBL/GenBank/DDBJ whole genome shotgun (WGS) entry which is preliminary data.</text>
</comment>
<dbReference type="Proteomes" id="UP000824221">
    <property type="component" value="Unassembled WGS sequence"/>
</dbReference>
<dbReference type="Gene3D" id="1.10.150.240">
    <property type="entry name" value="Putative phosphatase, domain 2"/>
    <property type="match status" value="1"/>
</dbReference>
<dbReference type="PANTHER" id="PTHR43434">
    <property type="entry name" value="PHOSPHOGLYCOLATE PHOSPHATASE"/>
    <property type="match status" value="1"/>
</dbReference>
<dbReference type="InterPro" id="IPR041492">
    <property type="entry name" value="HAD_2"/>
</dbReference>
<dbReference type="SFLD" id="SFLDS00003">
    <property type="entry name" value="Haloacid_Dehalogenase"/>
    <property type="match status" value="1"/>
</dbReference>
<dbReference type="NCBIfam" id="TIGR01549">
    <property type="entry name" value="HAD-SF-IA-v1"/>
    <property type="match status" value="1"/>
</dbReference>
<reference evidence="1" key="2">
    <citation type="submission" date="2021-04" db="EMBL/GenBank/DDBJ databases">
        <authorList>
            <person name="Gilroy R."/>
        </authorList>
    </citation>
    <scope>NUCLEOTIDE SEQUENCE</scope>
    <source>
        <strain evidence="1">CHK156-179</strain>
    </source>
</reference>
<dbReference type="InterPro" id="IPR023198">
    <property type="entry name" value="PGP-like_dom2"/>
</dbReference>
<accession>A0A9D2KEW4</accession>
<dbReference type="PRINTS" id="PR00413">
    <property type="entry name" value="HADHALOGNASE"/>
</dbReference>
<evidence type="ECO:0000313" key="1">
    <source>
        <dbReference type="EMBL" id="HJA02999.1"/>
    </source>
</evidence>
<name>A0A9D2KEW4_9FIRM</name>
<dbReference type="GO" id="GO:0006281">
    <property type="term" value="P:DNA repair"/>
    <property type="evidence" value="ECO:0007669"/>
    <property type="project" value="TreeGrafter"/>
</dbReference>
<dbReference type="SFLD" id="SFLDG01129">
    <property type="entry name" value="C1.5:_HAD__Beta-PGM__Phosphata"/>
    <property type="match status" value="1"/>
</dbReference>